<dbReference type="Gene3D" id="3.30.160.60">
    <property type="entry name" value="Classic Zinc Finger"/>
    <property type="match status" value="1"/>
</dbReference>
<name>A0A1E3PNI8_9ASCO</name>
<dbReference type="PANTHER" id="PTHR24379">
    <property type="entry name" value="KRAB AND ZINC FINGER DOMAIN-CONTAINING"/>
    <property type="match status" value="1"/>
</dbReference>
<dbReference type="GO" id="GO:0005634">
    <property type="term" value="C:nucleus"/>
    <property type="evidence" value="ECO:0007669"/>
    <property type="project" value="UniProtKB-SubCell"/>
</dbReference>
<evidence type="ECO:0000256" key="10">
    <source>
        <dbReference type="PROSITE-ProRule" id="PRU00042"/>
    </source>
</evidence>
<evidence type="ECO:0000256" key="5">
    <source>
        <dbReference type="ARBA" id="ARBA00022833"/>
    </source>
</evidence>
<evidence type="ECO:0000256" key="11">
    <source>
        <dbReference type="SAM" id="MobiDB-lite"/>
    </source>
</evidence>
<dbReference type="InterPro" id="IPR041697">
    <property type="entry name" value="Znf-C2H2_11"/>
</dbReference>
<dbReference type="PROSITE" id="PS00028">
    <property type="entry name" value="ZINC_FINGER_C2H2_1"/>
    <property type="match status" value="2"/>
</dbReference>
<dbReference type="GO" id="GO:0008270">
    <property type="term" value="F:zinc ion binding"/>
    <property type="evidence" value="ECO:0007669"/>
    <property type="project" value="UniProtKB-KW"/>
</dbReference>
<evidence type="ECO:0000313" key="14">
    <source>
        <dbReference type="Proteomes" id="UP000095009"/>
    </source>
</evidence>
<evidence type="ECO:0000256" key="9">
    <source>
        <dbReference type="ARBA" id="ARBA00023242"/>
    </source>
</evidence>
<feature type="region of interest" description="Disordered" evidence="11">
    <location>
        <begin position="119"/>
        <end position="161"/>
    </location>
</feature>
<keyword evidence="7" id="KW-0238">DNA-binding</keyword>
<reference evidence="13 14" key="1">
    <citation type="journal article" date="2016" name="Proc. Natl. Acad. Sci. U.S.A.">
        <title>Comparative genomics of biotechnologically important yeasts.</title>
        <authorList>
            <person name="Riley R."/>
            <person name="Haridas S."/>
            <person name="Wolfe K.H."/>
            <person name="Lopes M.R."/>
            <person name="Hittinger C.T."/>
            <person name="Goeker M."/>
            <person name="Salamov A.A."/>
            <person name="Wisecaver J.H."/>
            <person name="Long T.M."/>
            <person name="Calvey C.H."/>
            <person name="Aerts A.L."/>
            <person name="Barry K.W."/>
            <person name="Choi C."/>
            <person name="Clum A."/>
            <person name="Coughlan A.Y."/>
            <person name="Deshpande S."/>
            <person name="Douglass A.P."/>
            <person name="Hanson S.J."/>
            <person name="Klenk H.-P."/>
            <person name="LaButti K.M."/>
            <person name="Lapidus A."/>
            <person name="Lindquist E.A."/>
            <person name="Lipzen A.M."/>
            <person name="Meier-Kolthoff J.P."/>
            <person name="Ohm R.A."/>
            <person name="Otillar R.P."/>
            <person name="Pangilinan J.L."/>
            <person name="Peng Y."/>
            <person name="Rokas A."/>
            <person name="Rosa C.A."/>
            <person name="Scheuner C."/>
            <person name="Sibirny A.A."/>
            <person name="Slot J.C."/>
            <person name="Stielow J.B."/>
            <person name="Sun H."/>
            <person name="Kurtzman C.P."/>
            <person name="Blackwell M."/>
            <person name="Grigoriev I.V."/>
            <person name="Jeffries T.W."/>
        </authorList>
    </citation>
    <scope>NUCLEOTIDE SEQUENCE [LARGE SCALE GENOMIC DNA]</scope>
    <source>
        <strain evidence="13 14">DSM 6958</strain>
    </source>
</reference>
<keyword evidence="14" id="KW-1185">Reference proteome</keyword>
<proteinExistence type="predicted"/>
<dbReference type="SUPFAM" id="SSF57667">
    <property type="entry name" value="beta-beta-alpha zinc fingers"/>
    <property type="match status" value="1"/>
</dbReference>
<dbReference type="SMART" id="SM00355">
    <property type="entry name" value="ZnF_C2H2"/>
    <property type="match status" value="3"/>
</dbReference>
<keyword evidence="4 10" id="KW-0863">Zinc-finger</keyword>
<gene>
    <name evidence="13" type="ORF">NADFUDRAFT_82549</name>
</gene>
<accession>A0A1E3PNI8</accession>
<dbReference type="GO" id="GO:0003677">
    <property type="term" value="F:DNA binding"/>
    <property type="evidence" value="ECO:0007669"/>
    <property type="project" value="UniProtKB-KW"/>
</dbReference>
<evidence type="ECO:0000256" key="1">
    <source>
        <dbReference type="ARBA" id="ARBA00004123"/>
    </source>
</evidence>
<evidence type="ECO:0000256" key="3">
    <source>
        <dbReference type="ARBA" id="ARBA00022737"/>
    </source>
</evidence>
<keyword evidence="6" id="KW-0805">Transcription regulation</keyword>
<keyword evidence="8" id="KW-0804">Transcription</keyword>
<evidence type="ECO:0000256" key="6">
    <source>
        <dbReference type="ARBA" id="ARBA00023015"/>
    </source>
</evidence>
<dbReference type="Proteomes" id="UP000095009">
    <property type="component" value="Unassembled WGS sequence"/>
</dbReference>
<sequence length="248" mass="27807">MLNNGKNVHGGPVNMNRANSVNINANNTHNESNSIQCYDCSQVFSSTSSLRRHEKIAHNKTMYKCRKCGELFSTVAERQTHKNNKHFPVIHTTIRGKQIRVIDPSSGLIKNKNLNMATPEKGSRITAENETDISSINPDLPQASSPLATTESNVTTNSSVGNLPAVDNSAVDQIKPEDRLISNFKEFEVGLQVTSTRDENGYFHCPSIYCSFVTRIPGYWYEHVHNVVHLGTDPQKRKRKSKIEQKDI</sequence>
<comment type="subcellular location">
    <subcellularLocation>
        <location evidence="1">Nucleus</location>
    </subcellularLocation>
</comment>
<dbReference type="Pfam" id="PF16622">
    <property type="entry name" value="zf-C2H2_11"/>
    <property type="match status" value="1"/>
</dbReference>
<evidence type="ECO:0000256" key="2">
    <source>
        <dbReference type="ARBA" id="ARBA00022723"/>
    </source>
</evidence>
<keyword evidence="5" id="KW-0862">Zinc</keyword>
<evidence type="ECO:0000256" key="7">
    <source>
        <dbReference type="ARBA" id="ARBA00023125"/>
    </source>
</evidence>
<feature type="compositionally biased region" description="Low complexity" evidence="11">
    <location>
        <begin position="149"/>
        <end position="160"/>
    </location>
</feature>
<dbReference type="EMBL" id="KV454408">
    <property type="protein sequence ID" value="ODQ66860.1"/>
    <property type="molecule type" value="Genomic_DNA"/>
</dbReference>
<evidence type="ECO:0000256" key="8">
    <source>
        <dbReference type="ARBA" id="ARBA00023163"/>
    </source>
</evidence>
<feature type="compositionally biased region" description="Polar residues" evidence="11">
    <location>
        <begin position="126"/>
        <end position="148"/>
    </location>
</feature>
<dbReference type="AlphaFoldDB" id="A0A1E3PNI8"/>
<dbReference type="PROSITE" id="PS50157">
    <property type="entry name" value="ZINC_FINGER_C2H2_2"/>
    <property type="match status" value="2"/>
</dbReference>
<evidence type="ECO:0000313" key="13">
    <source>
        <dbReference type="EMBL" id="ODQ66860.1"/>
    </source>
</evidence>
<evidence type="ECO:0000259" key="12">
    <source>
        <dbReference type="PROSITE" id="PS50157"/>
    </source>
</evidence>
<dbReference type="InterPro" id="IPR013087">
    <property type="entry name" value="Znf_C2H2_type"/>
</dbReference>
<dbReference type="STRING" id="857566.A0A1E3PNI8"/>
<organism evidence="13 14">
    <name type="scientific">Nadsonia fulvescens var. elongata DSM 6958</name>
    <dbReference type="NCBI Taxonomy" id="857566"/>
    <lineage>
        <taxon>Eukaryota</taxon>
        <taxon>Fungi</taxon>
        <taxon>Dikarya</taxon>
        <taxon>Ascomycota</taxon>
        <taxon>Saccharomycotina</taxon>
        <taxon>Dipodascomycetes</taxon>
        <taxon>Dipodascales</taxon>
        <taxon>Dipodascales incertae sedis</taxon>
        <taxon>Nadsonia</taxon>
    </lineage>
</organism>
<dbReference type="InterPro" id="IPR036236">
    <property type="entry name" value="Znf_C2H2_sf"/>
</dbReference>
<feature type="domain" description="C2H2-type" evidence="12">
    <location>
        <begin position="63"/>
        <end position="96"/>
    </location>
</feature>
<keyword evidence="2" id="KW-0479">Metal-binding</keyword>
<feature type="domain" description="C2H2-type" evidence="12">
    <location>
        <begin position="35"/>
        <end position="63"/>
    </location>
</feature>
<dbReference type="PANTHER" id="PTHR24379:SF121">
    <property type="entry name" value="C2H2-TYPE DOMAIN-CONTAINING PROTEIN"/>
    <property type="match status" value="1"/>
</dbReference>
<protein>
    <recommendedName>
        <fullName evidence="12">C2H2-type domain-containing protein</fullName>
    </recommendedName>
</protein>
<keyword evidence="9" id="KW-0539">Nucleus</keyword>
<keyword evidence="3" id="KW-0677">Repeat</keyword>
<dbReference type="OrthoDB" id="6077919at2759"/>
<evidence type="ECO:0000256" key="4">
    <source>
        <dbReference type="ARBA" id="ARBA00022771"/>
    </source>
</evidence>